<comment type="subcellular location">
    <subcellularLocation>
        <location evidence="1">Secreted</location>
    </subcellularLocation>
</comment>
<proteinExistence type="inferred from homology"/>
<evidence type="ECO:0000256" key="1">
    <source>
        <dbReference type="ARBA" id="ARBA00004613"/>
    </source>
</evidence>
<gene>
    <name evidence="8" type="ORF">CEPIT_LOCUS10163</name>
</gene>
<evidence type="ECO:0000256" key="5">
    <source>
        <dbReference type="ARBA" id="ARBA00022729"/>
    </source>
</evidence>
<feature type="chain" id="PRO_5043415212" evidence="7">
    <location>
        <begin position="29"/>
        <end position="74"/>
    </location>
</feature>
<dbReference type="GO" id="GO:0005179">
    <property type="term" value="F:hormone activity"/>
    <property type="evidence" value="ECO:0007669"/>
    <property type="project" value="UniProtKB-KW"/>
</dbReference>
<keyword evidence="5 7" id="KW-0732">Signal</keyword>
<organism evidence="8 9">
    <name type="scientific">Cuscuta epithymum</name>
    <dbReference type="NCBI Taxonomy" id="186058"/>
    <lineage>
        <taxon>Eukaryota</taxon>
        <taxon>Viridiplantae</taxon>
        <taxon>Streptophyta</taxon>
        <taxon>Embryophyta</taxon>
        <taxon>Tracheophyta</taxon>
        <taxon>Spermatophyta</taxon>
        <taxon>Magnoliopsida</taxon>
        <taxon>eudicotyledons</taxon>
        <taxon>Gunneridae</taxon>
        <taxon>Pentapetalae</taxon>
        <taxon>asterids</taxon>
        <taxon>lamiids</taxon>
        <taxon>Solanales</taxon>
        <taxon>Convolvulaceae</taxon>
        <taxon>Cuscuteae</taxon>
        <taxon>Cuscuta</taxon>
        <taxon>Cuscuta subgen. Cuscuta</taxon>
    </lineage>
</organism>
<evidence type="ECO:0000256" key="6">
    <source>
        <dbReference type="ARBA" id="ARBA00023157"/>
    </source>
</evidence>
<keyword evidence="4" id="KW-0372">Hormone</keyword>
<dbReference type="GO" id="GO:0005576">
    <property type="term" value="C:extracellular region"/>
    <property type="evidence" value="ECO:0007669"/>
    <property type="project" value="UniProtKB-SubCell"/>
</dbReference>
<comment type="similarity">
    <text evidence="2">Belongs to the plant rapid alkalinization factor (RALF) family.</text>
</comment>
<comment type="caution">
    <text evidence="8">The sequence shown here is derived from an EMBL/GenBank/DDBJ whole genome shotgun (WGS) entry which is preliminary data.</text>
</comment>
<dbReference type="Proteomes" id="UP001152523">
    <property type="component" value="Unassembled WGS sequence"/>
</dbReference>
<evidence type="ECO:0000256" key="2">
    <source>
        <dbReference type="ARBA" id="ARBA00009178"/>
    </source>
</evidence>
<keyword evidence="6" id="KW-1015">Disulfide bond</keyword>
<protein>
    <submittedName>
        <fullName evidence="8">Uncharacterized protein</fullName>
    </submittedName>
</protein>
<evidence type="ECO:0000256" key="7">
    <source>
        <dbReference type="SAM" id="SignalP"/>
    </source>
</evidence>
<evidence type="ECO:0000313" key="8">
    <source>
        <dbReference type="EMBL" id="CAH9087467.1"/>
    </source>
</evidence>
<keyword evidence="3" id="KW-0964">Secreted</keyword>
<evidence type="ECO:0000256" key="3">
    <source>
        <dbReference type="ARBA" id="ARBA00022525"/>
    </source>
</evidence>
<dbReference type="Pfam" id="PF05498">
    <property type="entry name" value="RALF"/>
    <property type="match status" value="1"/>
</dbReference>
<dbReference type="InterPro" id="IPR008801">
    <property type="entry name" value="RALF"/>
</dbReference>
<dbReference type="EMBL" id="CAMAPF010000058">
    <property type="protein sequence ID" value="CAH9087467.1"/>
    <property type="molecule type" value="Genomic_DNA"/>
</dbReference>
<evidence type="ECO:0000256" key="4">
    <source>
        <dbReference type="ARBA" id="ARBA00022702"/>
    </source>
</evidence>
<name>A0AAV0D0V6_9ASTE</name>
<dbReference type="AlphaFoldDB" id="A0AAV0D0V6"/>
<reference evidence="8" key="1">
    <citation type="submission" date="2022-07" db="EMBL/GenBank/DDBJ databases">
        <authorList>
            <person name="Macas J."/>
            <person name="Novak P."/>
            <person name="Neumann P."/>
        </authorList>
    </citation>
    <scope>NUCLEOTIDE SEQUENCE</scope>
</reference>
<accession>A0AAV0D0V6</accession>
<feature type="signal peptide" evidence="7">
    <location>
        <begin position="1"/>
        <end position="28"/>
    </location>
</feature>
<sequence>MANSRGINFVVVAVFMALLIVTPAVSVAAKETSYADSRKLLSTQTASDESNKHPIPTNEYSRGCNAINRCRGDD</sequence>
<evidence type="ECO:0000313" key="9">
    <source>
        <dbReference type="Proteomes" id="UP001152523"/>
    </source>
</evidence>
<keyword evidence="9" id="KW-1185">Reference proteome</keyword>